<protein>
    <recommendedName>
        <fullName evidence="6">Hydrophobin</fullName>
    </recommendedName>
</protein>
<evidence type="ECO:0000313" key="7">
    <source>
        <dbReference type="EMBL" id="OBZ77618.1"/>
    </source>
</evidence>
<evidence type="ECO:0000256" key="3">
    <source>
        <dbReference type="ARBA" id="ARBA00022512"/>
    </source>
</evidence>
<comment type="subcellular location">
    <subcellularLocation>
        <location evidence="1 6">Secreted</location>
        <location evidence="1 6">Cell wall</location>
    </subcellularLocation>
</comment>
<sequence>MLAKLSLLITTSLALLAAAQSTCDVVSDGLLCCDDLEPGDAPILGPIFQLLGIPLPGIDTIVGLNCSSTNITGILNGACAVGTGHLSCCDINLGIVAIGCQNPTLPSAAVLSVLGCDC</sequence>
<evidence type="ECO:0000256" key="4">
    <source>
        <dbReference type="ARBA" id="ARBA00022525"/>
    </source>
</evidence>
<dbReference type="OrthoDB" id="4225815at2759"/>
<comment type="similarity">
    <text evidence="2 6">Belongs to the fungal hydrophobin family.</text>
</comment>
<keyword evidence="6" id="KW-0732">Signal</keyword>
<feature type="signal peptide" evidence="6">
    <location>
        <begin position="1"/>
        <end position="19"/>
    </location>
</feature>
<feature type="chain" id="PRO_5013988042" description="Hydrophobin" evidence="6">
    <location>
        <begin position="20"/>
        <end position="118"/>
    </location>
</feature>
<keyword evidence="5 6" id="KW-1015">Disulfide bond</keyword>
<organism evidence="7 8">
    <name type="scientific">Grifola frondosa</name>
    <name type="common">Maitake</name>
    <name type="synonym">Polyporus frondosus</name>
    <dbReference type="NCBI Taxonomy" id="5627"/>
    <lineage>
        <taxon>Eukaryota</taxon>
        <taxon>Fungi</taxon>
        <taxon>Dikarya</taxon>
        <taxon>Basidiomycota</taxon>
        <taxon>Agaricomycotina</taxon>
        <taxon>Agaricomycetes</taxon>
        <taxon>Polyporales</taxon>
        <taxon>Grifolaceae</taxon>
        <taxon>Grifola</taxon>
    </lineage>
</organism>
<dbReference type="InterPro" id="IPR001338">
    <property type="entry name" value="Class_I_Hydrophobin"/>
</dbReference>
<evidence type="ECO:0000256" key="2">
    <source>
        <dbReference type="ARBA" id="ARBA00010446"/>
    </source>
</evidence>
<evidence type="ECO:0000256" key="5">
    <source>
        <dbReference type="ARBA" id="ARBA00023157"/>
    </source>
</evidence>
<evidence type="ECO:0000256" key="6">
    <source>
        <dbReference type="RuleBase" id="RU365009"/>
    </source>
</evidence>
<gene>
    <name evidence="7" type="ORF">A0H81_02278</name>
</gene>
<accession>A0A1C7MLC8</accession>
<dbReference type="EMBL" id="LUGG01000002">
    <property type="protein sequence ID" value="OBZ77618.1"/>
    <property type="molecule type" value="Genomic_DNA"/>
</dbReference>
<proteinExistence type="inferred from homology"/>
<evidence type="ECO:0000313" key="8">
    <source>
        <dbReference type="Proteomes" id="UP000092993"/>
    </source>
</evidence>
<dbReference type="SMART" id="SM00075">
    <property type="entry name" value="HYDRO"/>
    <property type="match status" value="1"/>
</dbReference>
<dbReference type="Pfam" id="PF01185">
    <property type="entry name" value="Hydrophobin"/>
    <property type="match status" value="1"/>
</dbReference>
<reference evidence="7 8" key="1">
    <citation type="submission" date="2016-03" db="EMBL/GenBank/DDBJ databases">
        <title>Whole genome sequencing of Grifola frondosa 9006-11.</title>
        <authorList>
            <person name="Min B."/>
            <person name="Park H."/>
            <person name="Kim J.-G."/>
            <person name="Cho H."/>
            <person name="Oh Y.-L."/>
            <person name="Kong W.-S."/>
            <person name="Choi I.-G."/>
        </authorList>
    </citation>
    <scope>NUCLEOTIDE SEQUENCE [LARGE SCALE GENOMIC DNA]</scope>
    <source>
        <strain evidence="7 8">9006-11</strain>
    </source>
</reference>
<dbReference type="GO" id="GO:0009277">
    <property type="term" value="C:fungal-type cell wall"/>
    <property type="evidence" value="ECO:0007669"/>
    <property type="project" value="InterPro"/>
</dbReference>
<dbReference type="GO" id="GO:0005199">
    <property type="term" value="F:structural constituent of cell wall"/>
    <property type="evidence" value="ECO:0007669"/>
    <property type="project" value="InterPro"/>
</dbReference>
<dbReference type="CDD" id="cd23507">
    <property type="entry name" value="hydrophobin_I"/>
    <property type="match status" value="1"/>
</dbReference>
<dbReference type="AlphaFoldDB" id="A0A1C7MLC8"/>
<comment type="caution">
    <text evidence="7">The sequence shown here is derived from an EMBL/GenBank/DDBJ whole genome shotgun (WGS) entry which is preliminary data.</text>
</comment>
<keyword evidence="3 6" id="KW-0134">Cell wall</keyword>
<dbReference type="Proteomes" id="UP000092993">
    <property type="component" value="Unassembled WGS sequence"/>
</dbReference>
<name>A0A1C7MLC8_GRIFR</name>
<evidence type="ECO:0000256" key="1">
    <source>
        <dbReference type="ARBA" id="ARBA00004191"/>
    </source>
</evidence>
<keyword evidence="8" id="KW-1185">Reference proteome</keyword>
<keyword evidence="4 6" id="KW-0964">Secreted</keyword>